<dbReference type="PANTHER" id="PTHR30489:SF0">
    <property type="entry name" value="LIPOPROTEIN-RELEASING SYSTEM TRANSMEMBRANE PROTEIN LOLE"/>
    <property type="match status" value="1"/>
</dbReference>
<comment type="similarity">
    <text evidence="2">Belongs to the ABC-4 integral membrane protein family. LolC/E subfamily.</text>
</comment>
<comment type="subcellular location">
    <subcellularLocation>
        <location evidence="1">Cell membrane</location>
        <topology evidence="1">Multi-pass membrane protein</topology>
    </subcellularLocation>
</comment>
<reference evidence="9" key="1">
    <citation type="submission" date="2020-10" db="EMBL/GenBank/DDBJ databases">
        <authorList>
            <person name="Gilroy R."/>
        </authorList>
    </citation>
    <scope>NUCLEOTIDE SEQUENCE</scope>
    <source>
        <strain evidence="9">B1-3475</strain>
    </source>
</reference>
<feature type="domain" description="ABC3 transporter permease C-terminal" evidence="8">
    <location>
        <begin position="227"/>
        <end position="351"/>
    </location>
</feature>
<accession>A0A9D9MYH7</accession>
<keyword evidence="3" id="KW-1003">Cell membrane</keyword>
<feature type="transmembrane region" description="Helical" evidence="7">
    <location>
        <begin position="226"/>
        <end position="250"/>
    </location>
</feature>
<evidence type="ECO:0000256" key="7">
    <source>
        <dbReference type="SAM" id="Phobius"/>
    </source>
</evidence>
<comment type="caution">
    <text evidence="9">The sequence shown here is derived from an EMBL/GenBank/DDBJ whole genome shotgun (WGS) entry which is preliminary data.</text>
</comment>
<dbReference type="GO" id="GO:0044874">
    <property type="term" value="P:lipoprotein localization to outer membrane"/>
    <property type="evidence" value="ECO:0007669"/>
    <property type="project" value="TreeGrafter"/>
</dbReference>
<dbReference type="AlphaFoldDB" id="A0A9D9MYH7"/>
<sequence>MIIAVAISSGFRHEIRNGISYLSGDIQLTSSDMNWTGESSPIERHPSYFDRLMAIPGVTGIEPYVYRAGILKAGDNIHGVMLKGTAADSTLSGLGISVPVRMASYLGLAEGDDVLIYFVGDKVKVRKFNIRSLYDSIIDSDDNLLIYASIDDLQRVNGWGRDSVSALEISLAPSCRSVGEIADASMEAGTVALAFAGENEASVIASSSIDRYPQLYDWLNLIDSNVFFILVLMTIVAGFNMISGLLIMLFENIPMIGTLKSLGMKDRTIARIFLRASSSLVLKGMAAGNLLALAFCGLQSATHVLKLDPENYFVSFVPVHIDLAGIIAADIISYAVIMILLLVPALFISGVDPAKTMRVG</sequence>
<evidence type="ECO:0000256" key="1">
    <source>
        <dbReference type="ARBA" id="ARBA00004651"/>
    </source>
</evidence>
<reference evidence="9" key="2">
    <citation type="journal article" date="2021" name="PeerJ">
        <title>Extensive microbial diversity within the chicken gut microbiome revealed by metagenomics and culture.</title>
        <authorList>
            <person name="Gilroy R."/>
            <person name="Ravi A."/>
            <person name="Getino M."/>
            <person name="Pursley I."/>
            <person name="Horton D.L."/>
            <person name="Alikhan N.F."/>
            <person name="Baker D."/>
            <person name="Gharbi K."/>
            <person name="Hall N."/>
            <person name="Watson M."/>
            <person name="Adriaenssens E.M."/>
            <person name="Foster-Nyarko E."/>
            <person name="Jarju S."/>
            <person name="Secka A."/>
            <person name="Antonio M."/>
            <person name="Oren A."/>
            <person name="Chaudhuri R.R."/>
            <person name="La Ragione R."/>
            <person name="Hildebrand F."/>
            <person name="Pallen M.J."/>
        </authorList>
    </citation>
    <scope>NUCLEOTIDE SEQUENCE</scope>
    <source>
        <strain evidence="9">B1-3475</strain>
    </source>
</reference>
<feature type="transmembrane region" description="Helical" evidence="7">
    <location>
        <begin position="280"/>
        <end position="301"/>
    </location>
</feature>
<gene>
    <name evidence="9" type="ORF">IAC08_00920</name>
</gene>
<organism evidence="9 10">
    <name type="scientific">Candidatus Cryptobacteroides intestinigallinarum</name>
    <dbReference type="NCBI Taxonomy" id="2840767"/>
    <lineage>
        <taxon>Bacteria</taxon>
        <taxon>Pseudomonadati</taxon>
        <taxon>Bacteroidota</taxon>
        <taxon>Bacteroidia</taxon>
        <taxon>Bacteroidales</taxon>
        <taxon>Candidatus Cryptobacteroides</taxon>
    </lineage>
</organism>
<keyword evidence="4 7" id="KW-0812">Transmembrane</keyword>
<evidence type="ECO:0000313" key="10">
    <source>
        <dbReference type="Proteomes" id="UP000823617"/>
    </source>
</evidence>
<dbReference type="Proteomes" id="UP000823617">
    <property type="component" value="Unassembled WGS sequence"/>
</dbReference>
<evidence type="ECO:0000256" key="2">
    <source>
        <dbReference type="ARBA" id="ARBA00005236"/>
    </source>
</evidence>
<evidence type="ECO:0000313" key="9">
    <source>
        <dbReference type="EMBL" id="MBO8454952.1"/>
    </source>
</evidence>
<dbReference type="Pfam" id="PF02687">
    <property type="entry name" value="FtsX"/>
    <property type="match status" value="1"/>
</dbReference>
<evidence type="ECO:0000256" key="3">
    <source>
        <dbReference type="ARBA" id="ARBA00022475"/>
    </source>
</evidence>
<protein>
    <submittedName>
        <fullName evidence="9">ABC transporter permease</fullName>
    </submittedName>
</protein>
<keyword evidence="6 7" id="KW-0472">Membrane</keyword>
<dbReference type="GO" id="GO:0098797">
    <property type="term" value="C:plasma membrane protein complex"/>
    <property type="evidence" value="ECO:0007669"/>
    <property type="project" value="TreeGrafter"/>
</dbReference>
<dbReference type="EMBL" id="JADIMK010000008">
    <property type="protein sequence ID" value="MBO8454952.1"/>
    <property type="molecule type" value="Genomic_DNA"/>
</dbReference>
<evidence type="ECO:0000259" key="8">
    <source>
        <dbReference type="Pfam" id="PF02687"/>
    </source>
</evidence>
<proteinExistence type="inferred from homology"/>
<evidence type="ECO:0000256" key="6">
    <source>
        <dbReference type="ARBA" id="ARBA00023136"/>
    </source>
</evidence>
<feature type="transmembrane region" description="Helical" evidence="7">
    <location>
        <begin position="321"/>
        <end position="348"/>
    </location>
</feature>
<evidence type="ECO:0000256" key="4">
    <source>
        <dbReference type="ARBA" id="ARBA00022692"/>
    </source>
</evidence>
<dbReference type="InterPro" id="IPR003838">
    <property type="entry name" value="ABC3_permease_C"/>
</dbReference>
<dbReference type="InterPro" id="IPR051447">
    <property type="entry name" value="Lipoprotein-release_system"/>
</dbReference>
<name>A0A9D9MYH7_9BACT</name>
<dbReference type="PANTHER" id="PTHR30489">
    <property type="entry name" value="LIPOPROTEIN-RELEASING SYSTEM TRANSMEMBRANE PROTEIN LOLE"/>
    <property type="match status" value="1"/>
</dbReference>
<keyword evidence="5 7" id="KW-1133">Transmembrane helix</keyword>
<evidence type="ECO:0000256" key="5">
    <source>
        <dbReference type="ARBA" id="ARBA00022989"/>
    </source>
</evidence>